<dbReference type="InterPro" id="IPR015797">
    <property type="entry name" value="NUDIX_hydrolase-like_dom_sf"/>
</dbReference>
<proteinExistence type="inferred from homology"/>
<dbReference type="AlphaFoldDB" id="A0A0S8GF50"/>
<dbReference type="PROSITE" id="PS00893">
    <property type="entry name" value="NUDIX_BOX"/>
    <property type="match status" value="1"/>
</dbReference>
<dbReference type="PATRIC" id="fig|1703780.3.peg.187"/>
<dbReference type="CDD" id="cd18873">
    <property type="entry name" value="NUDIX_NadM_like"/>
    <property type="match status" value="1"/>
</dbReference>
<dbReference type="GO" id="GO:0016787">
    <property type="term" value="F:hydrolase activity"/>
    <property type="evidence" value="ECO:0007669"/>
    <property type="project" value="UniProtKB-KW"/>
</dbReference>
<dbReference type="Gene3D" id="3.90.79.10">
    <property type="entry name" value="Nucleoside Triphosphate Pyrophosphohydrolase"/>
    <property type="match status" value="1"/>
</dbReference>
<dbReference type="Proteomes" id="UP000051096">
    <property type="component" value="Unassembled WGS sequence"/>
</dbReference>
<dbReference type="PANTHER" id="PTHR43736">
    <property type="entry name" value="ADP-RIBOSE PYROPHOSPHATASE"/>
    <property type="match status" value="1"/>
</dbReference>
<comment type="caution">
    <text evidence="4">The sequence shown here is derived from an EMBL/GenBank/DDBJ whole genome shotgun (WGS) entry which is preliminary data.</text>
</comment>
<accession>A0A0S8GF50</accession>
<sequence length="130" mass="14947">MMYRNPLPTVDIIIEIADKIVLIERKNPPYGWALPGGFIDYNESAEHAALREAREETGLNVQDLRQFHVYSRPGRDPRFHTITVVFTARASGTPQAASDAKNIGLFTRDELPELAFDHRQILVDYFENRY</sequence>
<organism evidence="4 5">
    <name type="scientific">candidate division WOR_3 bacterium SM23_60</name>
    <dbReference type="NCBI Taxonomy" id="1703780"/>
    <lineage>
        <taxon>Bacteria</taxon>
        <taxon>Bacteria division WOR-3</taxon>
    </lineage>
</organism>
<reference evidence="4 5" key="1">
    <citation type="journal article" date="2015" name="Microbiome">
        <title>Genomic resolution of linkages in carbon, nitrogen, and sulfur cycling among widespread estuary sediment bacteria.</title>
        <authorList>
            <person name="Baker B.J."/>
            <person name="Lazar C.S."/>
            <person name="Teske A.P."/>
            <person name="Dick G.J."/>
        </authorList>
    </citation>
    <scope>NUCLEOTIDE SEQUENCE [LARGE SCALE GENOMIC DNA]</scope>
    <source>
        <strain evidence="4">SM23_60</strain>
    </source>
</reference>
<evidence type="ECO:0000259" key="3">
    <source>
        <dbReference type="PROSITE" id="PS51462"/>
    </source>
</evidence>
<dbReference type="Pfam" id="PF00293">
    <property type="entry name" value="NUDIX"/>
    <property type="match status" value="1"/>
</dbReference>
<evidence type="ECO:0000256" key="2">
    <source>
        <dbReference type="RuleBase" id="RU003476"/>
    </source>
</evidence>
<dbReference type="PRINTS" id="PR00502">
    <property type="entry name" value="NUDIXFAMILY"/>
</dbReference>
<evidence type="ECO:0000256" key="1">
    <source>
        <dbReference type="ARBA" id="ARBA00022801"/>
    </source>
</evidence>
<evidence type="ECO:0000313" key="5">
    <source>
        <dbReference type="Proteomes" id="UP000051096"/>
    </source>
</evidence>
<dbReference type="SUPFAM" id="SSF55811">
    <property type="entry name" value="Nudix"/>
    <property type="match status" value="1"/>
</dbReference>
<keyword evidence="1 2" id="KW-0378">Hydrolase</keyword>
<dbReference type="EMBL" id="LJUO01000064">
    <property type="protein sequence ID" value="KPK71401.1"/>
    <property type="molecule type" value="Genomic_DNA"/>
</dbReference>
<gene>
    <name evidence="4" type="ORF">AMJ87_07325</name>
</gene>
<dbReference type="InterPro" id="IPR020084">
    <property type="entry name" value="NUDIX_hydrolase_CS"/>
</dbReference>
<evidence type="ECO:0000313" key="4">
    <source>
        <dbReference type="EMBL" id="KPK71401.1"/>
    </source>
</evidence>
<name>A0A0S8GF50_UNCW3</name>
<dbReference type="PANTHER" id="PTHR43736:SF1">
    <property type="entry name" value="DIHYDRONEOPTERIN TRIPHOSPHATE DIPHOSPHATASE"/>
    <property type="match status" value="1"/>
</dbReference>
<comment type="similarity">
    <text evidence="2">Belongs to the Nudix hydrolase family.</text>
</comment>
<feature type="domain" description="Nudix hydrolase" evidence="3">
    <location>
        <begin position="5"/>
        <end position="128"/>
    </location>
</feature>
<dbReference type="InterPro" id="IPR000086">
    <property type="entry name" value="NUDIX_hydrolase_dom"/>
</dbReference>
<dbReference type="PROSITE" id="PS51462">
    <property type="entry name" value="NUDIX"/>
    <property type="match status" value="1"/>
</dbReference>
<protein>
    <submittedName>
        <fullName evidence="4">NUDIX hydrolase</fullName>
    </submittedName>
</protein>
<dbReference type="InterPro" id="IPR020476">
    <property type="entry name" value="Nudix_hydrolase"/>
</dbReference>